<organism evidence="9">
    <name type="scientific">Diabrotica virgifera virgifera</name>
    <name type="common">western corn rootworm</name>
    <dbReference type="NCBI Taxonomy" id="50390"/>
    <lineage>
        <taxon>Eukaryota</taxon>
        <taxon>Metazoa</taxon>
        <taxon>Ecdysozoa</taxon>
        <taxon>Arthropoda</taxon>
        <taxon>Hexapoda</taxon>
        <taxon>Insecta</taxon>
        <taxon>Pterygota</taxon>
        <taxon>Neoptera</taxon>
        <taxon>Endopterygota</taxon>
        <taxon>Coleoptera</taxon>
        <taxon>Polyphaga</taxon>
        <taxon>Cucujiformia</taxon>
        <taxon>Chrysomeloidea</taxon>
        <taxon>Chrysomelidae</taxon>
        <taxon>Galerucinae</taxon>
        <taxon>Diabroticina</taxon>
        <taxon>Diabroticites</taxon>
        <taxon>Diabrotica</taxon>
    </lineage>
</organism>
<dbReference type="InterPro" id="IPR001424">
    <property type="entry name" value="SOD_Cu_Zn_dom"/>
</dbReference>
<dbReference type="Gene3D" id="2.60.40.200">
    <property type="entry name" value="Superoxide dismutase, copper/zinc binding domain"/>
    <property type="match status" value="1"/>
</dbReference>
<dbReference type="GO" id="GO:0004784">
    <property type="term" value="F:superoxide dismutase activity"/>
    <property type="evidence" value="ECO:0007669"/>
    <property type="project" value="UniProtKB-EC"/>
</dbReference>
<sequence>MFKIALCAAILAIAYAQDGIVYLMDPSGMSGVTGTVRFVKLPTGINVIGDIRGLKPGKHGFHIHQEGHVRACSSTGRHFTRLNEEHADRTVYYRHTGDLGNIVADQNGAAFVNFVDTIIDLVGNHSIIGRALVVHEMEDDFAESKNESLLTADYGQSGGRIACGVIGIRSIC</sequence>
<evidence type="ECO:0000256" key="3">
    <source>
        <dbReference type="ARBA" id="ARBA00022833"/>
    </source>
</evidence>
<feature type="domain" description="Superoxide dismutase copper/zinc binding" evidence="8">
    <location>
        <begin position="32"/>
        <end position="166"/>
    </location>
</feature>
<keyword evidence="7" id="KW-0732">Signal</keyword>
<accession>A0A6P7H4M1</accession>
<evidence type="ECO:0000256" key="2">
    <source>
        <dbReference type="ARBA" id="ARBA00022723"/>
    </source>
</evidence>
<dbReference type="AlphaFoldDB" id="A0A6P7H4M1"/>
<protein>
    <recommendedName>
        <fullName evidence="1">superoxide dismutase</fullName>
        <ecNumber evidence="1">1.15.1.1</ecNumber>
    </recommendedName>
</protein>
<dbReference type="PRINTS" id="PR00068">
    <property type="entry name" value="CUZNDISMTASE"/>
</dbReference>
<name>A0A6P7H4M1_DIAVI</name>
<dbReference type="InterPro" id="IPR024134">
    <property type="entry name" value="SOD_Cu/Zn_/chaperone"/>
</dbReference>
<feature type="signal peptide" evidence="7">
    <location>
        <begin position="1"/>
        <end position="16"/>
    </location>
</feature>
<dbReference type="RefSeq" id="XP_028153493.1">
    <property type="nucleotide sequence ID" value="XM_028297692.1"/>
</dbReference>
<dbReference type="PANTHER" id="PTHR10003">
    <property type="entry name" value="SUPEROXIDE DISMUTASE CU-ZN -RELATED"/>
    <property type="match status" value="1"/>
</dbReference>
<dbReference type="InterPro" id="IPR036423">
    <property type="entry name" value="SOD-like_Cu/Zn_dom_sf"/>
</dbReference>
<evidence type="ECO:0000313" key="10">
    <source>
        <dbReference type="RefSeq" id="XP_028153493.1"/>
    </source>
</evidence>
<dbReference type="GO" id="GO:0005507">
    <property type="term" value="F:copper ion binding"/>
    <property type="evidence" value="ECO:0007669"/>
    <property type="project" value="InterPro"/>
</dbReference>
<evidence type="ECO:0000259" key="8">
    <source>
        <dbReference type="Pfam" id="PF00080"/>
    </source>
</evidence>
<evidence type="ECO:0000256" key="1">
    <source>
        <dbReference type="ARBA" id="ARBA00012682"/>
    </source>
</evidence>
<dbReference type="CDD" id="cd00305">
    <property type="entry name" value="Cu-Zn_Superoxide_Dismutase"/>
    <property type="match status" value="1"/>
</dbReference>
<gene>
    <name evidence="9 10 11" type="primary">LOC114346950</name>
</gene>
<evidence type="ECO:0000256" key="6">
    <source>
        <dbReference type="ARBA" id="ARBA00049204"/>
    </source>
</evidence>
<keyword evidence="4" id="KW-0049">Antioxidant</keyword>
<evidence type="ECO:0000313" key="9">
    <source>
        <dbReference type="RefSeq" id="XP_028153487.1"/>
    </source>
</evidence>
<keyword evidence="3" id="KW-0862">Zinc</keyword>
<dbReference type="Pfam" id="PF00080">
    <property type="entry name" value="Sod_Cu"/>
    <property type="match status" value="1"/>
</dbReference>
<evidence type="ECO:0000313" key="11">
    <source>
        <dbReference type="RefSeq" id="XP_028153499.1"/>
    </source>
</evidence>
<dbReference type="RefSeq" id="XP_028153499.1">
    <property type="nucleotide sequence ID" value="XM_028297698.1"/>
</dbReference>
<keyword evidence="5" id="KW-0560">Oxidoreductase</keyword>
<dbReference type="SUPFAM" id="SSF49329">
    <property type="entry name" value="Cu,Zn superoxide dismutase-like"/>
    <property type="match status" value="1"/>
</dbReference>
<dbReference type="RefSeq" id="XP_028153487.1">
    <property type="nucleotide sequence ID" value="XM_028297686.1"/>
</dbReference>
<proteinExistence type="predicted"/>
<evidence type="ECO:0000256" key="5">
    <source>
        <dbReference type="ARBA" id="ARBA00023002"/>
    </source>
</evidence>
<feature type="chain" id="PRO_5044651058" description="superoxide dismutase" evidence="7">
    <location>
        <begin position="17"/>
        <end position="172"/>
    </location>
</feature>
<keyword evidence="2" id="KW-0479">Metal-binding</keyword>
<comment type="catalytic activity">
    <reaction evidence="6">
        <text>2 superoxide + 2 H(+) = H2O2 + O2</text>
        <dbReference type="Rhea" id="RHEA:20696"/>
        <dbReference type="ChEBI" id="CHEBI:15378"/>
        <dbReference type="ChEBI" id="CHEBI:15379"/>
        <dbReference type="ChEBI" id="CHEBI:16240"/>
        <dbReference type="ChEBI" id="CHEBI:18421"/>
        <dbReference type="EC" id="1.15.1.1"/>
    </reaction>
</comment>
<evidence type="ECO:0000256" key="7">
    <source>
        <dbReference type="SAM" id="SignalP"/>
    </source>
</evidence>
<reference evidence="9 10" key="1">
    <citation type="submission" date="2025-04" db="UniProtKB">
        <authorList>
            <consortium name="RefSeq"/>
        </authorList>
    </citation>
    <scope>IDENTIFICATION</scope>
    <source>
        <tissue evidence="9 10">Whole insect</tissue>
    </source>
</reference>
<evidence type="ECO:0000256" key="4">
    <source>
        <dbReference type="ARBA" id="ARBA00022862"/>
    </source>
</evidence>
<dbReference type="EC" id="1.15.1.1" evidence="1"/>